<evidence type="ECO:0000256" key="6">
    <source>
        <dbReference type="ARBA" id="ARBA00023012"/>
    </source>
</evidence>
<dbReference type="FunFam" id="1.10.287.130:FF:000001">
    <property type="entry name" value="Two-component sensor histidine kinase"/>
    <property type="match status" value="1"/>
</dbReference>
<evidence type="ECO:0000256" key="2">
    <source>
        <dbReference type="ARBA" id="ARBA00012438"/>
    </source>
</evidence>
<keyword evidence="5 14" id="KW-0418">Kinase</keyword>
<dbReference type="SUPFAM" id="SSF47384">
    <property type="entry name" value="Homodimeric domain of signal transducing histidine kinase"/>
    <property type="match status" value="1"/>
</dbReference>
<accession>A0A7W8E1R8</accession>
<dbReference type="Gene3D" id="3.40.50.2300">
    <property type="match status" value="2"/>
</dbReference>
<dbReference type="FunFam" id="3.30.565.10:FF:000006">
    <property type="entry name" value="Sensor histidine kinase WalK"/>
    <property type="match status" value="1"/>
</dbReference>
<evidence type="ECO:0000256" key="8">
    <source>
        <dbReference type="PROSITE-ProRule" id="PRU00169"/>
    </source>
</evidence>
<keyword evidence="3 8" id="KW-0597">Phosphoprotein</keyword>
<dbReference type="InterPro" id="IPR001789">
    <property type="entry name" value="Sig_transdc_resp-reg_receiver"/>
</dbReference>
<evidence type="ECO:0000256" key="11">
    <source>
        <dbReference type="SAM" id="Phobius"/>
    </source>
</evidence>
<evidence type="ECO:0000256" key="1">
    <source>
        <dbReference type="ARBA" id="ARBA00000085"/>
    </source>
</evidence>
<proteinExistence type="predicted"/>
<feature type="domain" description="Response regulatory" evidence="13">
    <location>
        <begin position="327"/>
        <end position="451"/>
    </location>
</feature>
<dbReference type="RefSeq" id="WP_184213469.1">
    <property type="nucleotide sequence ID" value="NZ_JACHIP010000001.1"/>
</dbReference>
<reference evidence="14 15" key="1">
    <citation type="submission" date="2020-08" db="EMBL/GenBank/DDBJ databases">
        <title>Genomic Encyclopedia of Type Strains, Phase IV (KMG-V): Genome sequencing to study the core and pangenomes of soil and plant-associated prokaryotes.</title>
        <authorList>
            <person name="Whitman W."/>
        </authorList>
    </citation>
    <scope>NUCLEOTIDE SEQUENCE [LARGE SCALE GENOMIC DNA]</scope>
    <source>
        <strain evidence="14 15">M8UP14</strain>
    </source>
</reference>
<feature type="modified residue" description="4-aspartylphosphate" evidence="8">
    <location>
        <position position="380"/>
    </location>
</feature>
<evidence type="ECO:0000256" key="10">
    <source>
        <dbReference type="SAM" id="MobiDB-lite"/>
    </source>
</evidence>
<gene>
    <name evidence="14" type="ORF">HDF16_000381</name>
</gene>
<evidence type="ECO:0000259" key="13">
    <source>
        <dbReference type="PROSITE" id="PS50110"/>
    </source>
</evidence>
<evidence type="ECO:0000256" key="3">
    <source>
        <dbReference type="ARBA" id="ARBA00022553"/>
    </source>
</evidence>
<dbReference type="SMART" id="SM00388">
    <property type="entry name" value="HisKA"/>
    <property type="match status" value="1"/>
</dbReference>
<evidence type="ECO:0000256" key="9">
    <source>
        <dbReference type="SAM" id="Coils"/>
    </source>
</evidence>
<comment type="caution">
    <text evidence="14">The sequence shown here is derived from an EMBL/GenBank/DDBJ whole genome shotgun (WGS) entry which is preliminary data.</text>
</comment>
<dbReference type="InterPro" id="IPR003594">
    <property type="entry name" value="HATPase_dom"/>
</dbReference>
<dbReference type="CDD" id="cd00082">
    <property type="entry name" value="HisKA"/>
    <property type="match status" value="1"/>
</dbReference>
<dbReference type="PRINTS" id="PR00344">
    <property type="entry name" value="BCTRLSENSOR"/>
</dbReference>
<dbReference type="InterPro" id="IPR004358">
    <property type="entry name" value="Sig_transdc_His_kin-like_C"/>
</dbReference>
<dbReference type="PROSITE" id="PS50110">
    <property type="entry name" value="RESPONSE_REGULATORY"/>
    <property type="match status" value="2"/>
</dbReference>
<protein>
    <recommendedName>
        <fullName evidence="2">histidine kinase</fullName>
        <ecNumber evidence="2">2.7.13.3</ecNumber>
    </recommendedName>
</protein>
<keyword evidence="4" id="KW-0808">Transferase</keyword>
<feature type="region of interest" description="Disordered" evidence="10">
    <location>
        <begin position="574"/>
        <end position="598"/>
    </location>
</feature>
<feature type="coiled-coil region" evidence="9">
    <location>
        <begin position="27"/>
        <end position="54"/>
    </location>
</feature>
<evidence type="ECO:0000256" key="5">
    <source>
        <dbReference type="ARBA" id="ARBA00022777"/>
    </source>
</evidence>
<dbReference type="InterPro" id="IPR036097">
    <property type="entry name" value="HisK_dim/P_sf"/>
</dbReference>
<dbReference type="InterPro" id="IPR011006">
    <property type="entry name" value="CheY-like_superfamily"/>
</dbReference>
<evidence type="ECO:0000256" key="4">
    <source>
        <dbReference type="ARBA" id="ARBA00022679"/>
    </source>
</evidence>
<feature type="transmembrane region" description="Helical" evidence="11">
    <location>
        <begin position="6"/>
        <end position="28"/>
    </location>
</feature>
<dbReference type="Proteomes" id="UP000540989">
    <property type="component" value="Unassembled WGS sequence"/>
</dbReference>
<feature type="compositionally biased region" description="Basic and acidic residues" evidence="10">
    <location>
        <begin position="579"/>
        <end position="588"/>
    </location>
</feature>
<dbReference type="CDD" id="cd00156">
    <property type="entry name" value="REC"/>
    <property type="match status" value="1"/>
</dbReference>
<feature type="modified residue" description="4-aspartylphosphate" evidence="8">
    <location>
        <position position="504"/>
    </location>
</feature>
<dbReference type="Gene3D" id="3.30.565.10">
    <property type="entry name" value="Histidine kinase-like ATPase, C-terminal domain"/>
    <property type="match status" value="1"/>
</dbReference>
<evidence type="ECO:0000256" key="7">
    <source>
        <dbReference type="ARBA" id="ARBA00023136"/>
    </source>
</evidence>
<keyword evidence="6" id="KW-0902">Two-component regulatory system</keyword>
<keyword evidence="11" id="KW-1133">Transmembrane helix</keyword>
<dbReference type="SUPFAM" id="SSF55874">
    <property type="entry name" value="ATPase domain of HSP90 chaperone/DNA topoisomerase II/histidine kinase"/>
    <property type="match status" value="1"/>
</dbReference>
<keyword evidence="15" id="KW-1185">Reference proteome</keyword>
<dbReference type="AlphaFoldDB" id="A0A7W8E1R8"/>
<feature type="compositionally biased region" description="Polar residues" evidence="10">
    <location>
        <begin position="589"/>
        <end position="598"/>
    </location>
</feature>
<feature type="domain" description="Response regulatory" evidence="13">
    <location>
        <begin position="455"/>
        <end position="571"/>
    </location>
</feature>
<dbReference type="InterPro" id="IPR003661">
    <property type="entry name" value="HisK_dim/P_dom"/>
</dbReference>
<dbReference type="PANTHER" id="PTHR43547">
    <property type="entry name" value="TWO-COMPONENT HISTIDINE KINASE"/>
    <property type="match status" value="1"/>
</dbReference>
<feature type="domain" description="Histidine kinase" evidence="12">
    <location>
        <begin position="71"/>
        <end position="294"/>
    </location>
</feature>
<dbReference type="Pfam" id="PF00072">
    <property type="entry name" value="Response_reg"/>
    <property type="match status" value="2"/>
</dbReference>
<dbReference type="CDD" id="cd00075">
    <property type="entry name" value="HATPase"/>
    <property type="match status" value="1"/>
</dbReference>
<keyword evidence="9" id="KW-0175">Coiled coil</keyword>
<dbReference type="PROSITE" id="PS50109">
    <property type="entry name" value="HIS_KIN"/>
    <property type="match status" value="1"/>
</dbReference>
<dbReference type="Pfam" id="PF00512">
    <property type="entry name" value="HisKA"/>
    <property type="match status" value="1"/>
</dbReference>
<comment type="catalytic activity">
    <reaction evidence="1">
        <text>ATP + protein L-histidine = ADP + protein N-phospho-L-histidine.</text>
        <dbReference type="EC" id="2.7.13.3"/>
    </reaction>
</comment>
<dbReference type="EMBL" id="JACHIP010000001">
    <property type="protein sequence ID" value="MBB5055712.1"/>
    <property type="molecule type" value="Genomic_DNA"/>
</dbReference>
<dbReference type="SMART" id="SM00448">
    <property type="entry name" value="REC"/>
    <property type="match status" value="2"/>
</dbReference>
<dbReference type="PANTHER" id="PTHR43547:SF2">
    <property type="entry name" value="HYBRID SIGNAL TRANSDUCTION HISTIDINE KINASE C"/>
    <property type="match status" value="1"/>
</dbReference>
<keyword evidence="7 11" id="KW-0472">Membrane</keyword>
<dbReference type="SUPFAM" id="SSF52172">
    <property type="entry name" value="CheY-like"/>
    <property type="match status" value="2"/>
</dbReference>
<evidence type="ECO:0000313" key="15">
    <source>
        <dbReference type="Proteomes" id="UP000540989"/>
    </source>
</evidence>
<dbReference type="EC" id="2.7.13.3" evidence="2"/>
<evidence type="ECO:0000259" key="12">
    <source>
        <dbReference type="PROSITE" id="PS50109"/>
    </source>
</evidence>
<dbReference type="Pfam" id="PF02518">
    <property type="entry name" value="HATPase_c"/>
    <property type="match status" value="1"/>
</dbReference>
<keyword evidence="11" id="KW-0812">Transmembrane</keyword>
<dbReference type="Gene3D" id="1.10.287.130">
    <property type="match status" value="1"/>
</dbReference>
<sequence length="598" mass="65279">MVISIPAPTAVVLLILLLIIGILVGVLVQTRRKSSELRVRLDAARQRQQEDERELTQRSALDTLKDEFVSTVSHELRTPLTSIRGALGLLSSGVFGNLDVKSQNLLRIALTNTDRLIRLINDLLDLERMDSGAAVLQMRRCSLPELVNQAMETMSALADAGQVKLLVSPGAKALMPNVFFDADPDRILQVLTNLFSNAIKFAPASSSVTFEVETPPDELIFRVVDQGRGIPEDQLESIFERFKQVDHPDARAIGGTGLGLAICRSIIQQHGGSIWAQRNVAKGASICIRLPRHQRTYDASVGGAYTASIEVPSIVAAPRPDTVLDTPILICDDNKAKRTLIVTQLRARGHCVLEAGSSDEAIEIAKNRPAQSPVRAILLDLQMSDMKRWEILKLLTRNGSTASIPVVCLSMGAEADDALQSPNALRPTSSPSLLSEDYLFAELSHALLSDRGPGRVLLVEDDLDLANVVLGGFAKTNVLVEHAATLYRAKVLCRERRPDLLILDLTLPDGDGFSLVEWLRSLPELASLPLIVYSGRELEEGDQSKLRLGPTKFLTKARVQSRDLELLVLTMVPQGRGNNKSDPEDRGGQQRSTGLPVS</sequence>
<dbReference type="SMART" id="SM00387">
    <property type="entry name" value="HATPase_c"/>
    <property type="match status" value="1"/>
</dbReference>
<dbReference type="InterPro" id="IPR036890">
    <property type="entry name" value="HATPase_C_sf"/>
</dbReference>
<dbReference type="GO" id="GO:0000155">
    <property type="term" value="F:phosphorelay sensor kinase activity"/>
    <property type="evidence" value="ECO:0007669"/>
    <property type="project" value="InterPro"/>
</dbReference>
<dbReference type="InterPro" id="IPR005467">
    <property type="entry name" value="His_kinase_dom"/>
</dbReference>
<evidence type="ECO:0000313" key="14">
    <source>
        <dbReference type="EMBL" id="MBB5055712.1"/>
    </source>
</evidence>
<organism evidence="14 15">
    <name type="scientific">Granulicella aggregans</name>
    <dbReference type="NCBI Taxonomy" id="474949"/>
    <lineage>
        <taxon>Bacteria</taxon>
        <taxon>Pseudomonadati</taxon>
        <taxon>Acidobacteriota</taxon>
        <taxon>Terriglobia</taxon>
        <taxon>Terriglobales</taxon>
        <taxon>Acidobacteriaceae</taxon>
        <taxon>Granulicella</taxon>
    </lineage>
</organism>
<name>A0A7W8E1R8_9BACT</name>